<dbReference type="InterPro" id="IPR050327">
    <property type="entry name" value="Proton-linked_MCT"/>
</dbReference>
<proteinExistence type="predicted"/>
<dbReference type="SUPFAM" id="SSF103473">
    <property type="entry name" value="MFS general substrate transporter"/>
    <property type="match status" value="1"/>
</dbReference>
<evidence type="ECO:0000256" key="1">
    <source>
        <dbReference type="SAM" id="Phobius"/>
    </source>
</evidence>
<evidence type="ECO:0000313" key="2">
    <source>
        <dbReference type="EMBL" id="KIW40863.1"/>
    </source>
</evidence>
<dbReference type="Proteomes" id="UP000053342">
    <property type="component" value="Unassembled WGS sequence"/>
</dbReference>
<gene>
    <name evidence="2" type="ORF">PV06_08032</name>
</gene>
<keyword evidence="1" id="KW-0812">Transmembrane</keyword>
<evidence type="ECO:0000313" key="3">
    <source>
        <dbReference type="Proteomes" id="UP000053342"/>
    </source>
</evidence>
<feature type="transmembrane region" description="Helical" evidence="1">
    <location>
        <begin position="415"/>
        <end position="441"/>
    </location>
</feature>
<dbReference type="Gene3D" id="1.20.1250.20">
    <property type="entry name" value="MFS general substrate transporter like domains"/>
    <property type="match status" value="2"/>
</dbReference>
<sequence length="447" mass="47729">MASSTVLLELGSGPDTAQIGADVEPTDTSYLPPVDSGRAAWLFLAGSFCVETLIWGFPFSFGVLQDYYSTHPPFSYNASGISAVGTTCSGLLYLGAPPVFLAFQKWPKFLHRSLIIGLPIVVLAVFLSSFATATWHLILTQGILYAIGGNFLYYPIYVFIDEWFVRRKGLAYGVMWAGSGCGGLAGPLVLNWGLKNYGAETFLRGWAVALLLLVAPFLLFIKARLPLSRHHQVPVRTIAAGFGFLKTKQFWAIETCNIIQGLGYFIPALYLPTYARLNNSDLGSFLVSLLNIAQVPGVMFLSMLSDRVSVYTILLISSLGSTLSVFLLWGLSGSSTGLLVAFALCYGAFAGGFTAVYAGAAKELRRVTPGGETGRADLGSMLGLLGGGRGIGNVACGPVSEALLRHRTGWKEVAGGYYGSFGPLIIFAGTTAALTMSAWLAKVTKLL</sequence>
<feature type="transmembrane region" description="Helical" evidence="1">
    <location>
        <begin position="250"/>
        <end position="270"/>
    </location>
</feature>
<organism evidence="2 3">
    <name type="scientific">Exophiala oligosperma</name>
    <dbReference type="NCBI Taxonomy" id="215243"/>
    <lineage>
        <taxon>Eukaryota</taxon>
        <taxon>Fungi</taxon>
        <taxon>Dikarya</taxon>
        <taxon>Ascomycota</taxon>
        <taxon>Pezizomycotina</taxon>
        <taxon>Eurotiomycetes</taxon>
        <taxon>Chaetothyriomycetidae</taxon>
        <taxon>Chaetothyriales</taxon>
        <taxon>Herpotrichiellaceae</taxon>
        <taxon>Exophiala</taxon>
    </lineage>
</organism>
<feature type="transmembrane region" description="Helical" evidence="1">
    <location>
        <begin position="282"/>
        <end position="301"/>
    </location>
</feature>
<dbReference type="PANTHER" id="PTHR11360:SF287">
    <property type="entry name" value="MFS MONOCARBOXYLATE TRANSPORTER"/>
    <property type="match status" value="1"/>
</dbReference>
<keyword evidence="3" id="KW-1185">Reference proteome</keyword>
<feature type="transmembrane region" description="Helical" evidence="1">
    <location>
        <begin position="169"/>
        <end position="190"/>
    </location>
</feature>
<dbReference type="RefSeq" id="XP_016261079.1">
    <property type="nucleotide sequence ID" value="XM_016409325.1"/>
</dbReference>
<evidence type="ECO:0008006" key="4">
    <source>
        <dbReference type="Google" id="ProtNLM"/>
    </source>
</evidence>
<dbReference type="EMBL" id="KN847338">
    <property type="protein sequence ID" value="KIW40863.1"/>
    <property type="molecule type" value="Genomic_DNA"/>
</dbReference>
<feature type="transmembrane region" description="Helical" evidence="1">
    <location>
        <begin position="81"/>
        <end position="103"/>
    </location>
</feature>
<feature type="transmembrane region" description="Helical" evidence="1">
    <location>
        <begin position="115"/>
        <end position="137"/>
    </location>
</feature>
<dbReference type="OrthoDB" id="2213137at2759"/>
<dbReference type="PANTHER" id="PTHR11360">
    <property type="entry name" value="MONOCARBOXYLATE TRANSPORTER"/>
    <property type="match status" value="1"/>
</dbReference>
<feature type="transmembrane region" description="Helical" evidence="1">
    <location>
        <begin position="143"/>
        <end position="160"/>
    </location>
</feature>
<reference evidence="2 3" key="1">
    <citation type="submission" date="2015-01" db="EMBL/GenBank/DDBJ databases">
        <title>The Genome Sequence of Exophiala oligosperma CBS72588.</title>
        <authorList>
            <consortium name="The Broad Institute Genomics Platform"/>
            <person name="Cuomo C."/>
            <person name="de Hoog S."/>
            <person name="Gorbushina A."/>
            <person name="Stielow B."/>
            <person name="Teixiera M."/>
            <person name="Abouelleil A."/>
            <person name="Chapman S.B."/>
            <person name="Priest M."/>
            <person name="Young S.K."/>
            <person name="Wortman J."/>
            <person name="Nusbaum C."/>
            <person name="Birren B."/>
        </authorList>
    </citation>
    <scope>NUCLEOTIDE SEQUENCE [LARGE SCALE GENOMIC DNA]</scope>
    <source>
        <strain evidence="2 3">CBS 72588</strain>
    </source>
</reference>
<dbReference type="VEuPathDB" id="FungiDB:PV06_08032"/>
<dbReference type="AlphaFoldDB" id="A0A0D2DCP7"/>
<keyword evidence="1" id="KW-0472">Membrane</keyword>
<keyword evidence="1" id="KW-1133">Transmembrane helix</keyword>
<dbReference type="HOGENOM" id="CLU_001265_1_2_1"/>
<dbReference type="GeneID" id="27360106"/>
<protein>
    <recommendedName>
        <fullName evidence="4">Major facilitator superfamily (MFS) profile domain-containing protein</fullName>
    </recommendedName>
</protein>
<feature type="transmembrane region" description="Helical" evidence="1">
    <location>
        <begin position="39"/>
        <end position="61"/>
    </location>
</feature>
<accession>A0A0D2DCP7</accession>
<feature type="transmembrane region" description="Helical" evidence="1">
    <location>
        <begin position="337"/>
        <end position="358"/>
    </location>
</feature>
<dbReference type="InterPro" id="IPR036259">
    <property type="entry name" value="MFS_trans_sf"/>
</dbReference>
<feature type="transmembrane region" description="Helical" evidence="1">
    <location>
        <begin position="308"/>
        <end position="331"/>
    </location>
</feature>
<feature type="transmembrane region" description="Helical" evidence="1">
    <location>
        <begin position="202"/>
        <end position="221"/>
    </location>
</feature>
<name>A0A0D2DCP7_9EURO</name>